<dbReference type="Pfam" id="PF00106">
    <property type="entry name" value="adh_short"/>
    <property type="match status" value="1"/>
</dbReference>
<dbReference type="PRINTS" id="PR00080">
    <property type="entry name" value="SDRFAMILY"/>
</dbReference>
<dbReference type="InterPro" id="IPR036291">
    <property type="entry name" value="NAD(P)-bd_dom_sf"/>
</dbReference>
<keyword evidence="7" id="KW-1185">Reference proteome</keyword>
<evidence type="ECO:0000256" key="3">
    <source>
        <dbReference type="ARBA" id="ARBA00023002"/>
    </source>
</evidence>
<evidence type="ECO:0000256" key="2">
    <source>
        <dbReference type="ARBA" id="ARBA00022857"/>
    </source>
</evidence>
<dbReference type="PANTHER" id="PTHR43618:SF4">
    <property type="entry name" value="SHORT CHAIN DEHYDROGENASE_REDUCTASE FAMILY (AFU_ORTHOLOGUE AFUA_7G04540)"/>
    <property type="match status" value="1"/>
</dbReference>
<dbReference type="PRINTS" id="PR00081">
    <property type="entry name" value="GDHRDH"/>
</dbReference>
<dbReference type="Gene3D" id="3.40.50.720">
    <property type="entry name" value="NAD(P)-binding Rossmann-like Domain"/>
    <property type="match status" value="1"/>
</dbReference>
<gene>
    <name evidence="6" type="ORF">FA10DRAFT_282238</name>
</gene>
<dbReference type="RefSeq" id="XP_025373812.1">
    <property type="nucleotide sequence ID" value="XM_025523755.1"/>
</dbReference>
<name>A0A316YCK7_9BASI</name>
<dbReference type="InterPro" id="IPR052178">
    <property type="entry name" value="Sec_Metab_Biosynth_SDR"/>
</dbReference>
<dbReference type="Proteomes" id="UP000245768">
    <property type="component" value="Unassembled WGS sequence"/>
</dbReference>
<keyword evidence="2" id="KW-0521">NADP</keyword>
<evidence type="ECO:0000256" key="4">
    <source>
        <dbReference type="RuleBase" id="RU000363"/>
    </source>
</evidence>
<accession>A0A316YCK7</accession>
<organism evidence="6 7">
    <name type="scientific">Acaromyces ingoldii</name>
    <dbReference type="NCBI Taxonomy" id="215250"/>
    <lineage>
        <taxon>Eukaryota</taxon>
        <taxon>Fungi</taxon>
        <taxon>Dikarya</taxon>
        <taxon>Basidiomycota</taxon>
        <taxon>Ustilaginomycotina</taxon>
        <taxon>Exobasidiomycetes</taxon>
        <taxon>Exobasidiales</taxon>
        <taxon>Cryptobasidiaceae</taxon>
        <taxon>Acaromyces</taxon>
    </lineage>
</organism>
<dbReference type="OrthoDB" id="3819888at2759"/>
<evidence type="ECO:0000313" key="6">
    <source>
        <dbReference type="EMBL" id="PWN86614.1"/>
    </source>
</evidence>
<dbReference type="EMBL" id="KZ819644">
    <property type="protein sequence ID" value="PWN86614.1"/>
    <property type="molecule type" value="Genomic_DNA"/>
</dbReference>
<dbReference type="InterPro" id="IPR002347">
    <property type="entry name" value="SDR_fam"/>
</dbReference>
<dbReference type="SUPFAM" id="SSF51735">
    <property type="entry name" value="NAD(P)-binding Rossmann-fold domains"/>
    <property type="match status" value="1"/>
</dbReference>
<comment type="similarity">
    <text evidence="1 4">Belongs to the short-chain dehydrogenases/reductases (SDR) family.</text>
</comment>
<keyword evidence="3" id="KW-0560">Oxidoreductase</keyword>
<reference evidence="6 7" key="1">
    <citation type="journal article" date="2018" name="Mol. Biol. Evol.">
        <title>Broad Genomic Sampling Reveals a Smut Pathogenic Ancestry of the Fungal Clade Ustilaginomycotina.</title>
        <authorList>
            <person name="Kijpornyongpan T."/>
            <person name="Mondo S.J."/>
            <person name="Barry K."/>
            <person name="Sandor L."/>
            <person name="Lee J."/>
            <person name="Lipzen A."/>
            <person name="Pangilinan J."/>
            <person name="LaButti K."/>
            <person name="Hainaut M."/>
            <person name="Henrissat B."/>
            <person name="Grigoriev I.V."/>
            <person name="Spatafora J.W."/>
            <person name="Aime M.C."/>
        </authorList>
    </citation>
    <scope>NUCLEOTIDE SEQUENCE [LARGE SCALE GENOMIC DNA]</scope>
    <source>
        <strain evidence="6 7">MCA 4198</strain>
    </source>
</reference>
<dbReference type="STRING" id="215250.A0A316YCK7"/>
<dbReference type="GeneID" id="37045671"/>
<dbReference type="GO" id="GO:0016491">
    <property type="term" value="F:oxidoreductase activity"/>
    <property type="evidence" value="ECO:0007669"/>
    <property type="project" value="UniProtKB-KW"/>
</dbReference>
<dbReference type="InParanoid" id="A0A316YCK7"/>
<dbReference type="PROSITE" id="PS00061">
    <property type="entry name" value="ADH_SHORT"/>
    <property type="match status" value="1"/>
</dbReference>
<dbReference type="CDD" id="cd05233">
    <property type="entry name" value="SDR_c"/>
    <property type="match status" value="1"/>
</dbReference>
<dbReference type="PANTHER" id="PTHR43618">
    <property type="entry name" value="7-ALPHA-HYDROXYSTEROID DEHYDROGENASE"/>
    <property type="match status" value="1"/>
</dbReference>
<dbReference type="InterPro" id="IPR020904">
    <property type="entry name" value="Sc_DH/Rdtase_CS"/>
</dbReference>
<feature type="compositionally biased region" description="Basic and acidic residues" evidence="5">
    <location>
        <begin position="250"/>
        <end position="259"/>
    </location>
</feature>
<proteinExistence type="inferred from homology"/>
<evidence type="ECO:0000313" key="7">
    <source>
        <dbReference type="Proteomes" id="UP000245768"/>
    </source>
</evidence>
<feature type="region of interest" description="Disordered" evidence="5">
    <location>
        <begin position="245"/>
        <end position="273"/>
    </location>
</feature>
<evidence type="ECO:0000256" key="1">
    <source>
        <dbReference type="ARBA" id="ARBA00006484"/>
    </source>
</evidence>
<protein>
    <submittedName>
        <fullName evidence="6">NAD(P)-binding protein</fullName>
    </submittedName>
</protein>
<dbReference type="AlphaFoldDB" id="A0A316YCK7"/>
<dbReference type="Pfam" id="PF13561">
    <property type="entry name" value="adh_short_C2"/>
    <property type="match status" value="1"/>
</dbReference>
<evidence type="ECO:0000256" key="5">
    <source>
        <dbReference type="SAM" id="MobiDB-lite"/>
    </source>
</evidence>
<sequence length="308" mass="33202">MAESNEQLKPSTLFDLTDRVAVVTGGGTGIGLMQARGLHAAGARVYLVSRRGEVLDNAVKSWGFAGYLTADITSKAEIEQLVQDFEKKEGRVDILVANAGGPGPTHFGADTSFPDHSMEPGKGLKPKSAQDYKTEVLKDQDFKDWDDLFRLNVSQHMFLAVSFLPLLDLGSKRGLGLPEGKKYTATFITTGSISGTVKQGQMHYAYNASKAAANHLTETIAFEFTQSTTAKVRVNCIAPGVFPSEMTGGGRDEKNRSDISDQMPTMNVPAQRPGKTEDMAMSVQYLAANEFMHGNVLTVDGGFTLTAP</sequence>